<keyword evidence="1" id="KW-0812">Transmembrane</keyword>
<dbReference type="PANTHER" id="PTHR33741:SF5">
    <property type="entry name" value="TRANSMEMBRANE PROTEIN DDB_G0269096-RELATED"/>
    <property type="match status" value="1"/>
</dbReference>
<proteinExistence type="predicted"/>
<dbReference type="OrthoDB" id="9811720at2"/>
<protein>
    <submittedName>
        <fullName evidence="3">HPP family protein</fullName>
    </submittedName>
</protein>
<organism evidence="3 4">
    <name type="scientific">Aliarcobacter vitoriensis</name>
    <dbReference type="NCBI Taxonomy" id="2011099"/>
    <lineage>
        <taxon>Bacteria</taxon>
        <taxon>Pseudomonadati</taxon>
        <taxon>Campylobacterota</taxon>
        <taxon>Epsilonproteobacteria</taxon>
        <taxon>Campylobacterales</taxon>
        <taxon>Arcobacteraceae</taxon>
        <taxon>Aliarcobacter</taxon>
    </lineage>
</organism>
<reference evidence="3 4" key="1">
    <citation type="submission" date="2017-10" db="EMBL/GenBank/DDBJ databases">
        <title>Genomics of the genus Arcobacter.</title>
        <authorList>
            <person name="Perez-Cataluna A."/>
            <person name="Figueras M.J."/>
        </authorList>
    </citation>
    <scope>NUCLEOTIDE SEQUENCE [LARGE SCALE GENOMIC DNA]</scope>
    <source>
        <strain evidence="3 4">CECT 9230</strain>
    </source>
</reference>
<feature type="transmembrane region" description="Helical" evidence="1">
    <location>
        <begin position="48"/>
        <end position="68"/>
    </location>
</feature>
<keyword evidence="1" id="KW-1133">Transmembrane helix</keyword>
<dbReference type="InterPro" id="IPR007065">
    <property type="entry name" value="HPP"/>
</dbReference>
<name>A0A366MTA1_9BACT</name>
<dbReference type="InterPro" id="IPR058581">
    <property type="entry name" value="TM_HPP"/>
</dbReference>
<dbReference type="RefSeq" id="WP_113894202.1">
    <property type="nucleotide sequence ID" value="NZ_JANJGA010000008.1"/>
</dbReference>
<keyword evidence="1" id="KW-0472">Membrane</keyword>
<comment type="caution">
    <text evidence="3">The sequence shown here is derived from an EMBL/GenBank/DDBJ whole genome shotgun (WGS) entry which is preliminary data.</text>
</comment>
<accession>A0A366MTA1</accession>
<evidence type="ECO:0000256" key="1">
    <source>
        <dbReference type="SAM" id="Phobius"/>
    </source>
</evidence>
<feature type="domain" description="HPP transmembrane region" evidence="2">
    <location>
        <begin position="18"/>
        <end position="166"/>
    </location>
</feature>
<evidence type="ECO:0000313" key="3">
    <source>
        <dbReference type="EMBL" id="RBQ29277.1"/>
    </source>
</evidence>
<evidence type="ECO:0000313" key="4">
    <source>
        <dbReference type="Proteomes" id="UP000252669"/>
    </source>
</evidence>
<dbReference type="PANTHER" id="PTHR33741">
    <property type="entry name" value="TRANSMEMBRANE PROTEIN DDB_G0269096-RELATED"/>
    <property type="match status" value="1"/>
</dbReference>
<feature type="transmembrane region" description="Helical" evidence="1">
    <location>
        <begin position="126"/>
        <end position="156"/>
    </location>
</feature>
<sequence length="170" mass="19026">MNNYLKKFIGQKEKIADRSTFKEIVFAFIGSFIAIATIGYFTKTYDNLLVMGSFGASCVLLFGFPKVAFSQPRNVILGHFISSFIGLFFLHFVGNDYISMALALATAIALMMATKTVHPPAGSNPLIIFLLGANWDYLVFPTLVGAVILVIVSLFYNNLHKNRVYPQYWF</sequence>
<gene>
    <name evidence="3" type="ORF">CRU91_05470</name>
</gene>
<dbReference type="Proteomes" id="UP000252669">
    <property type="component" value="Unassembled WGS sequence"/>
</dbReference>
<feature type="transmembrane region" description="Helical" evidence="1">
    <location>
        <begin position="97"/>
        <end position="114"/>
    </location>
</feature>
<feature type="transmembrane region" description="Helical" evidence="1">
    <location>
        <begin position="21"/>
        <end position="42"/>
    </location>
</feature>
<keyword evidence="4" id="KW-1185">Reference proteome</keyword>
<evidence type="ECO:0000259" key="2">
    <source>
        <dbReference type="Pfam" id="PF04982"/>
    </source>
</evidence>
<dbReference type="EMBL" id="PDKB01000007">
    <property type="protein sequence ID" value="RBQ29277.1"/>
    <property type="molecule type" value="Genomic_DNA"/>
</dbReference>
<feature type="transmembrane region" description="Helical" evidence="1">
    <location>
        <begin position="75"/>
        <end position="91"/>
    </location>
</feature>
<dbReference type="AlphaFoldDB" id="A0A366MTA1"/>
<dbReference type="Pfam" id="PF04982">
    <property type="entry name" value="TM_HPP"/>
    <property type="match status" value="1"/>
</dbReference>